<dbReference type="AlphaFoldDB" id="A0A679IBS6"/>
<dbReference type="EMBL" id="AP022345">
    <property type="protein sequence ID" value="BBU67718.1"/>
    <property type="molecule type" value="Genomic_DNA"/>
</dbReference>
<evidence type="ECO:0000313" key="2">
    <source>
        <dbReference type="Proteomes" id="UP000463961"/>
    </source>
</evidence>
<keyword evidence="2" id="KW-1185">Reference proteome</keyword>
<accession>A0A679IBS6</accession>
<sequence>MSIVAVFREVLHDGTEGNTYLVKGATLEEAKKLILEANGCESVKLLGEIVDLKTITLLSQFFGIDIAASEPFRMMFNWDIIYTG</sequence>
<proteinExistence type="predicted"/>
<name>A0A679IBS6_9RHOO</name>
<evidence type="ECO:0000313" key="1">
    <source>
        <dbReference type="EMBL" id="BBU67718.1"/>
    </source>
</evidence>
<dbReference type="RefSeq" id="WP_162049302.1">
    <property type="nucleotide sequence ID" value="NZ_AP019011.1"/>
</dbReference>
<gene>
    <name evidence="1" type="ORF">ICHIAU1_00010</name>
</gene>
<dbReference type="Proteomes" id="UP000463961">
    <property type="component" value="Chromosome"/>
</dbReference>
<organism evidence="1 2">
    <name type="scientific">Fluviibacter phosphoraccumulans</name>
    <dbReference type="NCBI Taxonomy" id="1751046"/>
    <lineage>
        <taxon>Bacteria</taxon>
        <taxon>Pseudomonadati</taxon>
        <taxon>Pseudomonadota</taxon>
        <taxon>Betaproteobacteria</taxon>
        <taxon>Rhodocyclales</taxon>
        <taxon>Fluviibacteraceae</taxon>
        <taxon>Fluviibacter</taxon>
    </lineage>
</organism>
<reference evidence="2" key="1">
    <citation type="submission" date="2020-01" db="EMBL/GenBank/DDBJ databases">
        <title>Phosphoaccumulans saitamaens gen. nov., sp. nov., a polyphosphate accumulating bacterium isolated from surface river water.</title>
        <authorList>
            <person name="Watanabe K."/>
            <person name="Suda W."/>
        </authorList>
    </citation>
    <scope>NUCLEOTIDE SEQUENCE [LARGE SCALE GENOMIC DNA]</scope>
    <source>
        <strain evidence="2">ICHIAU1</strain>
    </source>
</reference>
<protein>
    <submittedName>
        <fullName evidence="1">Uncharacterized protein</fullName>
    </submittedName>
</protein>